<organism evidence="16 17">
    <name type="scientific">Albimonas donghaensis</name>
    <dbReference type="NCBI Taxonomy" id="356660"/>
    <lineage>
        <taxon>Bacteria</taxon>
        <taxon>Pseudomonadati</taxon>
        <taxon>Pseudomonadota</taxon>
        <taxon>Alphaproteobacteria</taxon>
        <taxon>Rhodobacterales</taxon>
        <taxon>Paracoccaceae</taxon>
        <taxon>Albimonas</taxon>
    </lineage>
</organism>
<evidence type="ECO:0000256" key="7">
    <source>
        <dbReference type="ARBA" id="ARBA00022857"/>
    </source>
</evidence>
<dbReference type="EMBL" id="FNMZ01000001">
    <property type="protein sequence ID" value="SDW34519.1"/>
    <property type="molecule type" value="Genomic_DNA"/>
</dbReference>
<dbReference type="GO" id="GO:0050660">
    <property type="term" value="F:flavin adenine dinucleotide binding"/>
    <property type="evidence" value="ECO:0007669"/>
    <property type="project" value="InterPro"/>
</dbReference>
<keyword evidence="4 12" id="KW-0285">Flavoprotein</keyword>
<feature type="binding site" evidence="14">
    <location>
        <position position="171"/>
    </location>
    <ligand>
        <name>FMN</name>
        <dbReference type="ChEBI" id="CHEBI:58210"/>
    </ligand>
</feature>
<dbReference type="NCBIfam" id="TIGR00737">
    <property type="entry name" value="nifR3_yhdG"/>
    <property type="match status" value="1"/>
</dbReference>
<feature type="binding site" evidence="14">
    <location>
        <begin position="18"/>
        <end position="20"/>
    </location>
    <ligand>
        <name>FMN</name>
        <dbReference type="ChEBI" id="CHEBI:58210"/>
    </ligand>
</feature>
<keyword evidence="5 12" id="KW-0288">FMN</keyword>
<evidence type="ECO:0000313" key="16">
    <source>
        <dbReference type="EMBL" id="SDW34519.1"/>
    </source>
</evidence>
<evidence type="ECO:0000256" key="13">
    <source>
        <dbReference type="PIRSR" id="PIRSR006621-1"/>
    </source>
</evidence>
<dbReference type="CDD" id="cd02801">
    <property type="entry name" value="DUS_like_FMN"/>
    <property type="match status" value="1"/>
</dbReference>
<comment type="similarity">
    <text evidence="12">Belongs to the dus family.</text>
</comment>
<evidence type="ECO:0000313" key="17">
    <source>
        <dbReference type="Proteomes" id="UP000199118"/>
    </source>
</evidence>
<dbReference type="InterPro" id="IPR004652">
    <property type="entry name" value="DusB-like"/>
</dbReference>
<reference evidence="16 17" key="1">
    <citation type="submission" date="2016-10" db="EMBL/GenBank/DDBJ databases">
        <authorList>
            <person name="de Groot N.N."/>
        </authorList>
    </citation>
    <scope>NUCLEOTIDE SEQUENCE [LARGE SCALE GENOMIC DNA]</scope>
    <source>
        <strain evidence="16 17">DSM 17890</strain>
    </source>
</reference>
<feature type="binding site" evidence="14">
    <location>
        <begin position="226"/>
        <end position="227"/>
    </location>
    <ligand>
        <name>FMN</name>
        <dbReference type="ChEBI" id="CHEBI:58210"/>
    </ligand>
</feature>
<feature type="binding site" evidence="14">
    <location>
        <position position="141"/>
    </location>
    <ligand>
        <name>FMN</name>
        <dbReference type="ChEBI" id="CHEBI:58210"/>
    </ligand>
</feature>
<feature type="domain" description="DUS-like FMN-binding" evidence="15">
    <location>
        <begin position="15"/>
        <end position="315"/>
    </location>
</feature>
<dbReference type="STRING" id="356660.SAMN05444336_101756"/>
<keyword evidence="3" id="KW-0820">tRNA-binding</keyword>
<feature type="binding site" evidence="14">
    <location>
        <position position="72"/>
    </location>
    <ligand>
        <name>FMN</name>
        <dbReference type="ChEBI" id="CHEBI:58210"/>
    </ligand>
</feature>
<keyword evidence="9 12" id="KW-0560">Oxidoreductase</keyword>
<dbReference type="GO" id="GO:0017150">
    <property type="term" value="F:tRNA dihydrouridine synthase activity"/>
    <property type="evidence" value="ECO:0007669"/>
    <property type="project" value="InterPro"/>
</dbReference>
<dbReference type="PROSITE" id="PS01136">
    <property type="entry name" value="UPF0034"/>
    <property type="match status" value="1"/>
</dbReference>
<dbReference type="Proteomes" id="UP000199118">
    <property type="component" value="Unassembled WGS sequence"/>
</dbReference>
<dbReference type="PIRSF" id="PIRSF006621">
    <property type="entry name" value="Dus"/>
    <property type="match status" value="1"/>
</dbReference>
<proteinExistence type="inferred from homology"/>
<dbReference type="EC" id="1.3.1.-" evidence="12"/>
<dbReference type="PANTHER" id="PTHR45846">
    <property type="entry name" value="TRNA-DIHYDROURIDINE(47) SYNTHASE [NAD(P)(+)]-LIKE"/>
    <property type="match status" value="1"/>
</dbReference>
<gene>
    <name evidence="16" type="ORF">SAMN05444336_101756</name>
</gene>
<sequence length="338" mass="35486">MCVSVGNLSLRDPVMLAPMAGITDLPFRRQVARFGAGMMVSEMIASREIATGDARARAKAEIEGGLGLTSVQIAGREPHWVAEAARLAEGLGAPVVDINMGCPAKKVTGGLSGSALMRVPDLALSLIEAAAEAVSVPVTLKMRLGWDATSRNAPDIARRAESAGVAMIVVHGRDRCQFYEGAADWTAIGETVRAVSIPVIANGDIADAEDARLALARSGAAGVMVGRAARGRPWLPARIAAGLAGRRPPPEPGPEAETDLCCAHYEDMLSFYGTETGRRCARKHLGWRLERAPGAKPLIARLMREESPARVLAALRAELPGLLAEIPAGPSRAIEDAA</sequence>
<dbReference type="Gene3D" id="1.10.1200.80">
    <property type="entry name" value="Putative flavin oxidoreducatase, domain 2"/>
    <property type="match status" value="1"/>
</dbReference>
<dbReference type="GO" id="GO:0000049">
    <property type="term" value="F:tRNA binding"/>
    <property type="evidence" value="ECO:0007669"/>
    <property type="project" value="UniProtKB-KW"/>
</dbReference>
<name>A0A1H2SU11_9RHOB</name>
<comment type="function">
    <text evidence="2 12">Catalyzes the synthesis of 5,6-dihydrouridine (D), a modified base found in the D-loop of most tRNAs, via the reduction of the C5-C6 double bond in target uridines.</text>
</comment>
<dbReference type="InterPro" id="IPR001269">
    <property type="entry name" value="DUS_fam"/>
</dbReference>
<dbReference type="RefSeq" id="WP_092679765.1">
    <property type="nucleotide sequence ID" value="NZ_FNMZ01000001.1"/>
</dbReference>
<evidence type="ECO:0000259" key="15">
    <source>
        <dbReference type="Pfam" id="PF01207"/>
    </source>
</evidence>
<keyword evidence="7" id="KW-0521">NADP</keyword>
<dbReference type="SUPFAM" id="SSF51395">
    <property type="entry name" value="FMN-linked oxidoreductases"/>
    <property type="match status" value="1"/>
</dbReference>
<feature type="active site" description="Proton donor" evidence="13">
    <location>
        <position position="102"/>
    </location>
</feature>
<protein>
    <recommendedName>
        <fullName evidence="12">tRNA-dihydrouridine synthase</fullName>
        <ecNumber evidence="12">1.3.1.-</ecNumber>
    </recommendedName>
</protein>
<dbReference type="InterPro" id="IPR024036">
    <property type="entry name" value="tRNA-dHydroUridine_Synthase_C"/>
</dbReference>
<evidence type="ECO:0000256" key="3">
    <source>
        <dbReference type="ARBA" id="ARBA00022555"/>
    </source>
</evidence>
<evidence type="ECO:0000256" key="14">
    <source>
        <dbReference type="PIRSR" id="PIRSR006621-2"/>
    </source>
</evidence>
<dbReference type="PANTHER" id="PTHR45846:SF1">
    <property type="entry name" value="TRNA-DIHYDROURIDINE(47) SYNTHASE [NAD(P)(+)]-LIKE"/>
    <property type="match status" value="1"/>
</dbReference>
<evidence type="ECO:0000256" key="9">
    <source>
        <dbReference type="ARBA" id="ARBA00023002"/>
    </source>
</evidence>
<evidence type="ECO:0000256" key="1">
    <source>
        <dbReference type="ARBA" id="ARBA00001917"/>
    </source>
</evidence>
<evidence type="ECO:0000256" key="12">
    <source>
        <dbReference type="PIRNR" id="PIRNR006621"/>
    </source>
</evidence>
<dbReference type="AlphaFoldDB" id="A0A1H2SU11"/>
<keyword evidence="17" id="KW-1185">Reference proteome</keyword>
<evidence type="ECO:0000256" key="11">
    <source>
        <dbReference type="ARBA" id="ARBA00048802"/>
    </source>
</evidence>
<keyword evidence="14" id="KW-0547">Nucleotide-binding</keyword>
<keyword evidence="8" id="KW-0694">RNA-binding</keyword>
<comment type="cofactor">
    <cofactor evidence="1 12 14">
        <name>FMN</name>
        <dbReference type="ChEBI" id="CHEBI:58210"/>
    </cofactor>
</comment>
<dbReference type="Gene3D" id="3.20.20.70">
    <property type="entry name" value="Aldolase class I"/>
    <property type="match status" value="1"/>
</dbReference>
<evidence type="ECO:0000256" key="4">
    <source>
        <dbReference type="ARBA" id="ARBA00022630"/>
    </source>
</evidence>
<evidence type="ECO:0000256" key="10">
    <source>
        <dbReference type="ARBA" id="ARBA00048205"/>
    </source>
</evidence>
<dbReference type="InterPro" id="IPR018517">
    <property type="entry name" value="tRNA_hU_synthase_CS"/>
</dbReference>
<dbReference type="InterPro" id="IPR013785">
    <property type="entry name" value="Aldolase_TIM"/>
</dbReference>
<evidence type="ECO:0000256" key="2">
    <source>
        <dbReference type="ARBA" id="ARBA00002790"/>
    </source>
</evidence>
<dbReference type="OrthoDB" id="9764501at2"/>
<accession>A0A1H2SU11</accession>
<evidence type="ECO:0000256" key="8">
    <source>
        <dbReference type="ARBA" id="ARBA00022884"/>
    </source>
</evidence>
<evidence type="ECO:0000256" key="6">
    <source>
        <dbReference type="ARBA" id="ARBA00022694"/>
    </source>
</evidence>
<evidence type="ECO:0000256" key="5">
    <source>
        <dbReference type="ARBA" id="ARBA00022643"/>
    </source>
</evidence>
<dbReference type="InterPro" id="IPR035587">
    <property type="entry name" value="DUS-like_FMN-bd"/>
</dbReference>
<keyword evidence="6 12" id="KW-0819">tRNA processing</keyword>
<comment type="catalytic activity">
    <reaction evidence="11">
        <text>a 5,6-dihydrouridine in tRNA + NAD(+) = a uridine in tRNA + NADH + H(+)</text>
        <dbReference type="Rhea" id="RHEA:54452"/>
        <dbReference type="Rhea" id="RHEA-COMP:13339"/>
        <dbReference type="Rhea" id="RHEA-COMP:13887"/>
        <dbReference type="ChEBI" id="CHEBI:15378"/>
        <dbReference type="ChEBI" id="CHEBI:57540"/>
        <dbReference type="ChEBI" id="CHEBI:57945"/>
        <dbReference type="ChEBI" id="CHEBI:65315"/>
        <dbReference type="ChEBI" id="CHEBI:74443"/>
    </reaction>
</comment>
<comment type="catalytic activity">
    <reaction evidence="10">
        <text>a 5,6-dihydrouridine in tRNA + NADP(+) = a uridine in tRNA + NADPH + H(+)</text>
        <dbReference type="Rhea" id="RHEA:23624"/>
        <dbReference type="Rhea" id="RHEA-COMP:13339"/>
        <dbReference type="Rhea" id="RHEA-COMP:13887"/>
        <dbReference type="ChEBI" id="CHEBI:15378"/>
        <dbReference type="ChEBI" id="CHEBI:57783"/>
        <dbReference type="ChEBI" id="CHEBI:58349"/>
        <dbReference type="ChEBI" id="CHEBI:65315"/>
        <dbReference type="ChEBI" id="CHEBI:74443"/>
    </reaction>
</comment>
<dbReference type="Pfam" id="PF01207">
    <property type="entry name" value="Dus"/>
    <property type="match status" value="1"/>
</dbReference>